<accession>A0A8S5UTB4</accession>
<evidence type="ECO:0000259" key="1">
    <source>
        <dbReference type="PROSITE" id="PS50035"/>
    </source>
</evidence>
<protein>
    <submittedName>
        <fullName evidence="2">Polyphosphate kinase C-terminal domain 1</fullName>
    </submittedName>
</protein>
<organism evidence="2">
    <name type="scientific">Siphoviridae sp. ct4fm14</name>
    <dbReference type="NCBI Taxonomy" id="2825331"/>
    <lineage>
        <taxon>Viruses</taxon>
        <taxon>Duplodnaviria</taxon>
        <taxon>Heunggongvirae</taxon>
        <taxon>Uroviricota</taxon>
        <taxon>Caudoviricetes</taxon>
    </lineage>
</organism>
<keyword evidence="2" id="KW-0808">Transferase</keyword>
<feature type="domain" description="PLD phosphodiesterase" evidence="1">
    <location>
        <begin position="127"/>
        <end position="157"/>
    </location>
</feature>
<sequence>MEDRVITRRRRRTVSKTYVQSDRLERLIGGLPDEETVVKIVSLANLSAAGFVRFVADRAVIRRLDISTYRIGPRALQMLRRLAEMGRLQEARFVVGQIMARDKRKSSAVRYWEDLTDYCGRYGWTAVSRDNHTKLALFDTDRGKFALEGSCNLNEAPNWEQFSFCQDAGLYDFYRSAMDEMADDGYRGLGANATDEESAWDVRI</sequence>
<dbReference type="InterPro" id="IPR001736">
    <property type="entry name" value="PLipase_D/transphosphatidylase"/>
</dbReference>
<evidence type="ECO:0000313" key="2">
    <source>
        <dbReference type="EMBL" id="DAF97650.1"/>
    </source>
</evidence>
<name>A0A8S5UTB4_9CAUD</name>
<keyword evidence="2" id="KW-0418">Kinase</keyword>
<proteinExistence type="predicted"/>
<reference evidence="2" key="1">
    <citation type="journal article" date="2021" name="Proc. Natl. Acad. Sci. U.S.A.">
        <title>A Catalog of Tens of Thousands of Viruses from Human Metagenomes Reveals Hidden Associations with Chronic Diseases.</title>
        <authorList>
            <person name="Tisza M.J."/>
            <person name="Buck C.B."/>
        </authorList>
    </citation>
    <scope>NUCLEOTIDE SEQUENCE</scope>
    <source>
        <strain evidence="2">Ct4fm14</strain>
    </source>
</reference>
<dbReference type="EMBL" id="BK016135">
    <property type="protein sequence ID" value="DAF97650.1"/>
    <property type="molecule type" value="Genomic_DNA"/>
</dbReference>
<dbReference type="GO" id="GO:0016301">
    <property type="term" value="F:kinase activity"/>
    <property type="evidence" value="ECO:0007669"/>
    <property type="project" value="UniProtKB-KW"/>
</dbReference>
<dbReference type="PROSITE" id="PS50035">
    <property type="entry name" value="PLD"/>
    <property type="match status" value="1"/>
</dbReference>